<evidence type="ECO:0000313" key="1">
    <source>
        <dbReference type="EMBL" id="KAJ3475459.1"/>
    </source>
</evidence>
<gene>
    <name evidence="1" type="ORF">NLG97_g9454</name>
</gene>
<dbReference type="EMBL" id="JANAKD010001957">
    <property type="protein sequence ID" value="KAJ3475459.1"/>
    <property type="molecule type" value="Genomic_DNA"/>
</dbReference>
<name>A0ACC1QFY2_9HYPO</name>
<accession>A0ACC1QFY2</accession>
<keyword evidence="2" id="KW-1185">Reference proteome</keyword>
<reference evidence="1" key="1">
    <citation type="submission" date="2022-07" db="EMBL/GenBank/DDBJ databases">
        <title>Genome Sequence of Lecanicillium saksenae.</title>
        <authorList>
            <person name="Buettner E."/>
        </authorList>
    </citation>
    <scope>NUCLEOTIDE SEQUENCE</scope>
    <source>
        <strain evidence="1">VT-O1</strain>
    </source>
</reference>
<protein>
    <submittedName>
        <fullName evidence="1">Uncharacterized protein</fullName>
    </submittedName>
</protein>
<proteinExistence type="predicted"/>
<organism evidence="1 2">
    <name type="scientific">Lecanicillium saksenae</name>
    <dbReference type="NCBI Taxonomy" id="468837"/>
    <lineage>
        <taxon>Eukaryota</taxon>
        <taxon>Fungi</taxon>
        <taxon>Dikarya</taxon>
        <taxon>Ascomycota</taxon>
        <taxon>Pezizomycotina</taxon>
        <taxon>Sordariomycetes</taxon>
        <taxon>Hypocreomycetidae</taxon>
        <taxon>Hypocreales</taxon>
        <taxon>Cordycipitaceae</taxon>
        <taxon>Lecanicillium</taxon>
    </lineage>
</organism>
<evidence type="ECO:0000313" key="2">
    <source>
        <dbReference type="Proteomes" id="UP001148737"/>
    </source>
</evidence>
<sequence length="278" mass="29160">MSAEDIYSHVNQRYGQAAHITDDTNAATVAKAFGYSEADLANIPKDANLGLSCGNPLALTTLQPGETVLDLGSGAGLDVFLASSKVGPSGKAIGVDMNEAMLAKARKLKQDTGKTNVEFVHARITDIPLPAASVDCITSNCVINLVPEQEKQAVFCEIARLLKPGGRVAISDILANRPLPDEIRSRIDLYVGCVAGASQVAEYQTYLETAGFKDILITDAQGDLNVYLGTGVDSCCDAGAQAERQGGCCGKGSGEASAQDLDLNDWVGSYKIFAVKQA</sequence>
<dbReference type="Proteomes" id="UP001148737">
    <property type="component" value="Unassembled WGS sequence"/>
</dbReference>
<comment type="caution">
    <text evidence="1">The sequence shown here is derived from an EMBL/GenBank/DDBJ whole genome shotgun (WGS) entry which is preliminary data.</text>
</comment>